<accession>A0ABQ8BXT2</accession>
<organism evidence="1 2">
    <name type="scientific">Brassica napus</name>
    <name type="common">Rape</name>
    <dbReference type="NCBI Taxonomy" id="3708"/>
    <lineage>
        <taxon>Eukaryota</taxon>
        <taxon>Viridiplantae</taxon>
        <taxon>Streptophyta</taxon>
        <taxon>Embryophyta</taxon>
        <taxon>Tracheophyta</taxon>
        <taxon>Spermatophyta</taxon>
        <taxon>Magnoliopsida</taxon>
        <taxon>eudicotyledons</taxon>
        <taxon>Gunneridae</taxon>
        <taxon>Pentapetalae</taxon>
        <taxon>rosids</taxon>
        <taxon>malvids</taxon>
        <taxon>Brassicales</taxon>
        <taxon>Brassicaceae</taxon>
        <taxon>Brassiceae</taxon>
        <taxon>Brassica</taxon>
    </lineage>
</organism>
<reference evidence="1 2" key="1">
    <citation type="submission" date="2021-05" db="EMBL/GenBank/DDBJ databases">
        <title>Genome Assembly of Synthetic Allotetraploid Brassica napus Reveals Homoeologous Exchanges between Subgenomes.</title>
        <authorList>
            <person name="Davis J.T."/>
        </authorList>
    </citation>
    <scope>NUCLEOTIDE SEQUENCE [LARGE SCALE GENOMIC DNA]</scope>
    <source>
        <strain evidence="2">cv. Da-Ae</strain>
        <tissue evidence="1">Seedling</tissue>
    </source>
</reference>
<sequence length="60" mass="6929">MKSKFNGTEIKMNADKLSKVQNMGKQLMLKYSALHLLFAISRSVKKSRLAVFHWCCVLQQ</sequence>
<evidence type="ECO:0000313" key="1">
    <source>
        <dbReference type="EMBL" id="KAH0909558.1"/>
    </source>
</evidence>
<protein>
    <submittedName>
        <fullName evidence="1">Uncharacterized protein</fullName>
    </submittedName>
</protein>
<keyword evidence="2" id="KW-1185">Reference proteome</keyword>
<dbReference type="Proteomes" id="UP000824890">
    <property type="component" value="Unassembled WGS sequence"/>
</dbReference>
<name>A0ABQ8BXT2_BRANA</name>
<dbReference type="EMBL" id="JAGKQM010000009">
    <property type="protein sequence ID" value="KAH0909558.1"/>
    <property type="molecule type" value="Genomic_DNA"/>
</dbReference>
<gene>
    <name evidence="1" type="ORF">HID58_032879</name>
</gene>
<comment type="caution">
    <text evidence="1">The sequence shown here is derived from an EMBL/GenBank/DDBJ whole genome shotgun (WGS) entry which is preliminary data.</text>
</comment>
<evidence type="ECO:0000313" key="2">
    <source>
        <dbReference type="Proteomes" id="UP000824890"/>
    </source>
</evidence>
<proteinExistence type="predicted"/>